<feature type="compositionally biased region" description="Polar residues" evidence="2">
    <location>
        <begin position="630"/>
        <end position="642"/>
    </location>
</feature>
<feature type="region of interest" description="Disordered" evidence="2">
    <location>
        <begin position="273"/>
        <end position="309"/>
    </location>
</feature>
<dbReference type="OrthoDB" id="8196951at2759"/>
<sequence length="1073" mass="120182">MSALPEWLWPMEDEEAVQEAERLIEETHNTLRRMEAGLKDQTISGQHLSEQAEKLKSEVNKKMHALEKELMSISEPTSVNPQSHKEGVAKEQRKLKPASAREDGHCRQHTNLNASTSQSKSNSKLNDHSAAQQRAQNISNLHSLSKQWKNVDPKWSSSTAEQVVLTARAKVQDALAVARNVTASLDHHVSASSVHSRPMPKLQARNIGIFEVKSHSDGKIVAPKQRLGQTLLPSISIKQGLEKQSIPSIQILPGEKTALSNVFVCNMKYDDYKERSGDSQDRSAPKVPKKFSVEHQSANTATSKVTDEESAVVQLSRQLAEVEELREVNQAQVNHVLRFLLSRVCNSTPTERATKSPTDSHNKVCDQQDKSHTTSSSDSSQYPIAYDSLSRFLETYKRAADQSMLARKRATVRRKKEVAKHKREIEKAQTFAENHLLIGPLRQGTQVKETDLKQSKLEPQDLMESYSTSSGSNRELELHENAEINANSLREHSTESIPSKEMRDWNSPLQSLKSSSKESVFLPVKSVGGVSAEDYEDDWEEEDNLNKSSNSDEGESLSDSILPPIVEAEELASSVTHSENQKYSIDSPKVEQKSSQFNTTQTTALEKEKAHQEEEKKEIQEEQSVPLFHTMQSSPSNLNGELGTVSVQTQQTEEMLKCGNTHDRPQYLSNSRPMLGERQGEGSETPGAEISQEKPPGTSSGRKMKQHQSTLRRSLVGHHSLCSSSSDAEVNNDSRPPRSSRRQDLSLREDLQLQSAILLNWQLEERLKKTSNETSVAKDQPNLPILHTDVLTDIERRWQRTLDQLDQRLKMIEDNERIHRIANEIKLHSRLECARPIDHGGEKHVSMEEKNSITNTRSNAEMKVPTKDIMVQTSPEKNKFHIEAKEFEPLLTSSMELLSKKPEPINQRFVSSSWQKSLQPSGDLTAELLKYSSMGILPRQGHRERQNSKSSSSSSSSSHFQQSSAMVSLSEGELRNSACGSCSCSCSEGEFCVCGGRKLCSERAPPDGSQTLSDGENFMKDISQGEIPSCKMRHLLQDTSFGEIANHVQEVLSGDPYMAEESIESDDIDWELK</sequence>
<feature type="region of interest" description="Disordered" evidence="2">
    <location>
        <begin position="658"/>
        <end position="746"/>
    </location>
</feature>
<feature type="compositionally biased region" description="Basic and acidic residues" evidence="2">
    <location>
        <begin position="605"/>
        <end position="620"/>
    </location>
</feature>
<feature type="coiled-coil region" evidence="1">
    <location>
        <begin position="17"/>
        <end position="69"/>
    </location>
</feature>
<feature type="region of interest" description="Disordered" evidence="2">
    <location>
        <begin position="72"/>
        <end position="133"/>
    </location>
</feature>
<feature type="compositionally biased region" description="Polar residues" evidence="2">
    <location>
        <begin position="507"/>
        <end position="518"/>
    </location>
</feature>
<accession>A0A6P8YYP5</accession>
<feature type="region of interest" description="Disordered" evidence="2">
    <location>
        <begin position="532"/>
        <end position="642"/>
    </location>
</feature>
<evidence type="ECO:0000256" key="1">
    <source>
        <dbReference type="SAM" id="Coils"/>
    </source>
</evidence>
<protein>
    <submittedName>
        <fullName evidence="4">Early endosome antigen 1-like isoform X1</fullName>
    </submittedName>
</protein>
<feature type="compositionally biased region" description="Basic and acidic residues" evidence="2">
    <location>
        <begin position="273"/>
        <end position="284"/>
    </location>
</feature>
<reference evidence="4" key="1">
    <citation type="submission" date="2025-08" db="UniProtKB">
        <authorList>
            <consortium name="RefSeq"/>
        </authorList>
    </citation>
    <scope>IDENTIFICATION</scope>
    <source>
        <tissue evidence="4">Total insect</tissue>
    </source>
</reference>
<feature type="compositionally biased region" description="Polar residues" evidence="2">
    <location>
        <begin position="697"/>
        <end position="712"/>
    </location>
</feature>
<evidence type="ECO:0000313" key="4">
    <source>
        <dbReference type="RefSeq" id="XP_034242391.1"/>
    </source>
</evidence>
<feature type="compositionally biased region" description="Basic and acidic residues" evidence="2">
    <location>
        <begin position="83"/>
        <end position="106"/>
    </location>
</feature>
<dbReference type="RefSeq" id="XP_034242391.1">
    <property type="nucleotide sequence ID" value="XM_034386500.1"/>
</dbReference>
<feature type="region of interest" description="Disordered" evidence="2">
    <location>
        <begin position="489"/>
        <end position="518"/>
    </location>
</feature>
<dbReference type="InParanoid" id="A0A6P8YYP5"/>
<dbReference type="AlphaFoldDB" id="A0A6P8YYP5"/>
<evidence type="ECO:0000313" key="3">
    <source>
        <dbReference type="Proteomes" id="UP000515158"/>
    </source>
</evidence>
<feature type="compositionally biased region" description="Polar residues" evidence="2">
    <location>
        <begin position="294"/>
        <end position="304"/>
    </location>
</feature>
<feature type="compositionally biased region" description="Low complexity" evidence="2">
    <location>
        <begin position="948"/>
        <end position="964"/>
    </location>
</feature>
<feature type="compositionally biased region" description="Basic and acidic residues" evidence="2">
    <location>
        <begin position="489"/>
        <end position="504"/>
    </location>
</feature>
<feature type="compositionally biased region" description="Polar residues" evidence="2">
    <location>
        <begin position="593"/>
        <end position="604"/>
    </location>
</feature>
<keyword evidence="3" id="KW-1185">Reference proteome</keyword>
<feature type="compositionally biased region" description="Polar residues" evidence="2">
    <location>
        <begin position="721"/>
        <end position="731"/>
    </location>
</feature>
<feature type="compositionally biased region" description="Acidic residues" evidence="2">
    <location>
        <begin position="533"/>
        <end position="543"/>
    </location>
</feature>
<feature type="region of interest" description="Disordered" evidence="2">
    <location>
        <begin position="349"/>
        <end position="381"/>
    </location>
</feature>
<keyword evidence="1" id="KW-0175">Coiled coil</keyword>
<proteinExistence type="predicted"/>
<evidence type="ECO:0000256" key="2">
    <source>
        <dbReference type="SAM" id="MobiDB-lite"/>
    </source>
</evidence>
<dbReference type="KEGG" id="tpal:117645934"/>
<dbReference type="Proteomes" id="UP000515158">
    <property type="component" value="Unplaced"/>
</dbReference>
<feature type="compositionally biased region" description="Polar residues" evidence="2">
    <location>
        <begin position="573"/>
        <end position="584"/>
    </location>
</feature>
<gene>
    <name evidence="4" type="primary">LOC117645934</name>
</gene>
<dbReference type="GeneID" id="117645934"/>
<feature type="compositionally biased region" description="Basic and acidic residues" evidence="2">
    <location>
        <begin position="352"/>
        <end position="372"/>
    </location>
</feature>
<feature type="compositionally biased region" description="Polar residues" evidence="2">
    <location>
        <begin position="109"/>
        <end position="133"/>
    </location>
</feature>
<organism evidence="4">
    <name type="scientific">Thrips palmi</name>
    <name type="common">Melon thrips</name>
    <dbReference type="NCBI Taxonomy" id="161013"/>
    <lineage>
        <taxon>Eukaryota</taxon>
        <taxon>Metazoa</taxon>
        <taxon>Ecdysozoa</taxon>
        <taxon>Arthropoda</taxon>
        <taxon>Hexapoda</taxon>
        <taxon>Insecta</taxon>
        <taxon>Pterygota</taxon>
        <taxon>Neoptera</taxon>
        <taxon>Paraneoptera</taxon>
        <taxon>Thysanoptera</taxon>
        <taxon>Terebrantia</taxon>
        <taxon>Thripoidea</taxon>
        <taxon>Thripidae</taxon>
        <taxon>Thrips</taxon>
    </lineage>
</organism>
<feature type="region of interest" description="Disordered" evidence="2">
    <location>
        <begin position="937"/>
        <end position="967"/>
    </location>
</feature>
<name>A0A6P8YYP5_THRPL</name>